<organism evidence="14 15">
    <name type="scientific">Nothobranchius furzeri</name>
    <name type="common">Turquoise killifish</name>
    <dbReference type="NCBI Taxonomy" id="105023"/>
    <lineage>
        <taxon>Eukaryota</taxon>
        <taxon>Metazoa</taxon>
        <taxon>Chordata</taxon>
        <taxon>Craniata</taxon>
        <taxon>Vertebrata</taxon>
        <taxon>Euteleostomi</taxon>
        <taxon>Actinopterygii</taxon>
        <taxon>Neopterygii</taxon>
        <taxon>Teleostei</taxon>
        <taxon>Neoteleostei</taxon>
        <taxon>Acanthomorphata</taxon>
        <taxon>Ovalentaria</taxon>
        <taxon>Atherinomorphae</taxon>
        <taxon>Cyprinodontiformes</taxon>
        <taxon>Nothobranchiidae</taxon>
        <taxon>Nothobranchius</taxon>
    </lineage>
</organism>
<dbReference type="EC" id="3.4.19.12" evidence="10"/>
<evidence type="ECO:0000313" key="15">
    <source>
        <dbReference type="Proteomes" id="UP000694548"/>
    </source>
</evidence>
<dbReference type="InterPro" id="IPR038765">
    <property type="entry name" value="Papain-like_cys_pep_sf"/>
</dbReference>
<evidence type="ECO:0000256" key="9">
    <source>
        <dbReference type="ARBA" id="ARBA00023306"/>
    </source>
</evidence>
<evidence type="ECO:0000256" key="6">
    <source>
        <dbReference type="ARBA" id="ARBA00022786"/>
    </source>
</evidence>
<reference evidence="14" key="2">
    <citation type="submission" date="2025-09" db="UniProtKB">
        <authorList>
            <consortium name="Ensembl"/>
        </authorList>
    </citation>
    <scope>IDENTIFICATION</scope>
</reference>
<keyword evidence="7 10" id="KW-0378">Hydrolase</keyword>
<feature type="domain" description="USP" evidence="13">
    <location>
        <begin position="312"/>
        <end position="902"/>
    </location>
</feature>
<keyword evidence="5" id="KW-0498">Mitosis</keyword>
<dbReference type="Pfam" id="PF00443">
    <property type="entry name" value="UCH"/>
    <property type="match status" value="1"/>
</dbReference>
<dbReference type="GO" id="GO:0016579">
    <property type="term" value="P:protein deubiquitination"/>
    <property type="evidence" value="ECO:0007669"/>
    <property type="project" value="InterPro"/>
</dbReference>
<dbReference type="Proteomes" id="UP000694548">
    <property type="component" value="Unassembled WGS sequence"/>
</dbReference>
<dbReference type="CDD" id="cd02257">
    <property type="entry name" value="Peptidase_C19"/>
    <property type="match status" value="2"/>
</dbReference>
<dbReference type="InterPro" id="IPR038093">
    <property type="entry name" value="USP37-like_PH_sf"/>
</dbReference>
<dbReference type="PROSITE" id="PS00972">
    <property type="entry name" value="USP_1"/>
    <property type="match status" value="1"/>
</dbReference>
<evidence type="ECO:0000256" key="11">
    <source>
        <dbReference type="SAM" id="Coils"/>
    </source>
</evidence>
<dbReference type="AlphaFoldDB" id="A0A8C6P147"/>
<dbReference type="FunFam" id="3.90.70.10:FF:000066">
    <property type="entry name" value="Ubiquitin carboxyl-terminal hydrolase 37"/>
    <property type="match status" value="1"/>
</dbReference>
<dbReference type="GO" id="GO:0005634">
    <property type="term" value="C:nucleus"/>
    <property type="evidence" value="ECO:0007669"/>
    <property type="project" value="TreeGrafter"/>
</dbReference>
<keyword evidence="3" id="KW-0132">Cell division</keyword>
<dbReference type="PROSITE" id="PS00973">
    <property type="entry name" value="USP_2"/>
    <property type="match status" value="1"/>
</dbReference>
<keyword evidence="11" id="KW-0175">Coiled coil</keyword>
<dbReference type="Gene3D" id="2.30.29.180">
    <property type="entry name" value="Ubiquitin carboxyl-terminal hydrolase 26/29/37, pleckstrin homology-like domain"/>
    <property type="match status" value="1"/>
</dbReference>
<evidence type="ECO:0000256" key="10">
    <source>
        <dbReference type="RuleBase" id="RU366025"/>
    </source>
</evidence>
<evidence type="ECO:0000256" key="8">
    <source>
        <dbReference type="ARBA" id="ARBA00022807"/>
    </source>
</evidence>
<dbReference type="GO" id="GO:0000082">
    <property type="term" value="P:G1/S transition of mitotic cell cycle"/>
    <property type="evidence" value="ECO:0007669"/>
    <property type="project" value="TreeGrafter"/>
</dbReference>
<sequence>MATMVPKLSSGGTVDIRFVSMELGTTKWREGTFEILEKDNKVNLCVKFNSGGALKTFQLNQNVKTVTNNVSRISLTLKDSNIITLDKMSPSVVQRTKEYLEKLKQDKSATHPRSFNLNMFRTTCNTETLTFNVFQTTPRRQSAEGREEMMPRKLLSCPGRAASTPTRTGLSENRAEKRKRLLNSESDLTEDYPKENDSSSNNKATSDPSRKFLLSCKEKLKQADENRSSAPLGSSPLQPSSFYVSRSGTKDYSQSRSFLDRPASTAQTSSAKRSLVLPSHSTPFKKVRSSLDYGGWNKQRPSALTQPQSPLQGFSNLGNTCYMNAILQSLFSLPSFSSDMLKQSIPWKKVPINALLRRFAHLMLKKDVSCPETKKDLLRKVKNAISSTAERFSGNMQNDAHEFLSQCLDQLKDDVEKMNKSLTSDAAASYSVVRDNSSEAMLSAFKVEPGEEADTSRLYTCPVAVNMEFEVQHTITCKCCGEVVTKREQFNDLSIDLPRRKKTLPLRSIQDSLDLFFRMEEIEYSCEKCYGKSATVAHKFSKLPRVLILHLKRYSFNAQLSLNSKLGQQVVIPRYLTLLSHCTELTRPPISLGWTTQASLRTGGKVANSSCSSILLDSDCKEEPIRRVSVNRKRRFSSCLPEEDERSEEASVSEFDGINDDEMLAAVLELSPDDAGLSAPPTLEDEPTSSPDTGFGDSDVHDLAYHTDLLETGKKPADVLDSLDLTMDENKENQTPECLQQQGELDWVQQYNLDQEREEQELQQALAQSLQEHEAQELREDDDLKRATELSLQEFSNSLPEVLCSDEDSGNEDILDMEYSEAEAESLKRNAETGDLANSYRLISVVSHIGSNSSSGHYISDVYDMKKQSWLTYNDLDVSHTQEAAVQRDRDRSGYIFFYMHK</sequence>
<dbReference type="Gene3D" id="3.90.70.10">
    <property type="entry name" value="Cysteine proteinases"/>
    <property type="match status" value="2"/>
</dbReference>
<feature type="region of interest" description="Disordered" evidence="12">
    <location>
        <begin position="223"/>
        <end position="274"/>
    </location>
</feature>
<feature type="region of interest" description="Disordered" evidence="12">
    <location>
        <begin position="135"/>
        <end position="210"/>
    </location>
</feature>
<comment type="catalytic activity">
    <reaction evidence="1 10">
        <text>Thiol-dependent hydrolysis of ester, thioester, amide, peptide and isopeptide bonds formed by the C-terminal Gly of ubiquitin (a 76-residue protein attached to proteins as an intracellular targeting signal).</text>
        <dbReference type="EC" id="3.4.19.12"/>
    </reaction>
</comment>
<evidence type="ECO:0000256" key="1">
    <source>
        <dbReference type="ARBA" id="ARBA00000707"/>
    </source>
</evidence>
<dbReference type="InterPro" id="IPR028889">
    <property type="entry name" value="USP"/>
</dbReference>
<dbReference type="InterPro" id="IPR003903">
    <property type="entry name" value="UIM_dom"/>
</dbReference>
<dbReference type="PROSITE" id="PS50235">
    <property type="entry name" value="USP_3"/>
    <property type="match status" value="1"/>
</dbReference>
<comment type="similarity">
    <text evidence="2 10">Belongs to the peptidase C19 family.</text>
</comment>
<dbReference type="Pfam" id="PF02809">
    <property type="entry name" value="UIM"/>
    <property type="match status" value="3"/>
</dbReference>
<dbReference type="GeneTree" id="ENSGT00940000158091"/>
<dbReference type="GO" id="GO:0004843">
    <property type="term" value="F:cysteine-type deubiquitinase activity"/>
    <property type="evidence" value="ECO:0007669"/>
    <property type="project" value="UniProtKB-UniRule"/>
</dbReference>
<keyword evidence="9" id="KW-0131">Cell cycle</keyword>
<reference evidence="14" key="1">
    <citation type="submission" date="2025-08" db="UniProtKB">
        <authorList>
            <consortium name="Ensembl"/>
        </authorList>
    </citation>
    <scope>IDENTIFICATION</scope>
</reference>
<dbReference type="InterPro" id="IPR050164">
    <property type="entry name" value="Peptidase_C19"/>
</dbReference>
<proteinExistence type="inferred from homology"/>
<evidence type="ECO:0000256" key="7">
    <source>
        <dbReference type="ARBA" id="ARBA00022801"/>
    </source>
</evidence>
<dbReference type="PROSITE" id="PS50330">
    <property type="entry name" value="UIM"/>
    <property type="match status" value="2"/>
</dbReference>
<dbReference type="Ensembl" id="ENSNFUT00015038419.1">
    <property type="protein sequence ID" value="ENSNFUP00015036801.1"/>
    <property type="gene ID" value="ENSNFUG00015017626.1"/>
</dbReference>
<keyword evidence="6 10" id="KW-0833">Ubl conjugation pathway</keyword>
<evidence type="ECO:0000256" key="3">
    <source>
        <dbReference type="ARBA" id="ARBA00022618"/>
    </source>
</evidence>
<dbReference type="SUPFAM" id="SSF54001">
    <property type="entry name" value="Cysteine proteinases"/>
    <property type="match status" value="1"/>
</dbReference>
<evidence type="ECO:0000256" key="5">
    <source>
        <dbReference type="ARBA" id="ARBA00022776"/>
    </source>
</evidence>
<evidence type="ECO:0000256" key="2">
    <source>
        <dbReference type="ARBA" id="ARBA00009085"/>
    </source>
</evidence>
<evidence type="ECO:0000256" key="4">
    <source>
        <dbReference type="ARBA" id="ARBA00022670"/>
    </source>
</evidence>
<keyword evidence="15" id="KW-1185">Reference proteome</keyword>
<feature type="compositionally biased region" description="Basic and acidic residues" evidence="12">
    <location>
        <begin position="141"/>
        <end position="151"/>
    </location>
</feature>
<evidence type="ECO:0000256" key="12">
    <source>
        <dbReference type="SAM" id="MobiDB-lite"/>
    </source>
</evidence>
<keyword evidence="8 10" id="KW-0788">Thiol protease</keyword>
<dbReference type="PANTHER" id="PTHR24006">
    <property type="entry name" value="UBIQUITIN CARBOXYL-TERMINAL HYDROLASE"/>
    <property type="match status" value="1"/>
</dbReference>
<dbReference type="GO" id="GO:0006508">
    <property type="term" value="P:proteolysis"/>
    <property type="evidence" value="ECO:0007669"/>
    <property type="project" value="UniProtKB-KW"/>
</dbReference>
<dbReference type="GO" id="GO:0051301">
    <property type="term" value="P:cell division"/>
    <property type="evidence" value="ECO:0007669"/>
    <property type="project" value="UniProtKB-KW"/>
</dbReference>
<feature type="region of interest" description="Disordered" evidence="12">
    <location>
        <begin position="673"/>
        <end position="700"/>
    </location>
</feature>
<dbReference type="Pfam" id="PF16674">
    <property type="entry name" value="UCH_N"/>
    <property type="match status" value="1"/>
</dbReference>
<keyword evidence="4 10" id="KW-0645">Protease</keyword>
<name>A0A8C6P147_NOTFU</name>
<dbReference type="InterPro" id="IPR018200">
    <property type="entry name" value="USP_CS"/>
</dbReference>
<dbReference type="GO" id="GO:0005829">
    <property type="term" value="C:cytosol"/>
    <property type="evidence" value="ECO:0007669"/>
    <property type="project" value="TreeGrafter"/>
</dbReference>
<accession>A0A8C6P147</accession>
<gene>
    <name evidence="14" type="primary">USP37</name>
    <name evidence="14" type="synonym">usp37</name>
</gene>
<dbReference type="SMART" id="SM00726">
    <property type="entry name" value="UIM"/>
    <property type="match status" value="3"/>
</dbReference>
<protein>
    <recommendedName>
        <fullName evidence="10">Ubiquitin carboxyl-terminal hydrolase</fullName>
        <ecNumber evidence="10">3.4.19.12</ecNumber>
    </recommendedName>
</protein>
<dbReference type="InterPro" id="IPR032069">
    <property type="entry name" value="USP37-like_PH"/>
</dbReference>
<feature type="coiled-coil region" evidence="11">
    <location>
        <begin position="748"/>
        <end position="779"/>
    </location>
</feature>
<evidence type="ECO:0000259" key="13">
    <source>
        <dbReference type="PROSITE" id="PS50235"/>
    </source>
</evidence>
<evidence type="ECO:0000313" key="14">
    <source>
        <dbReference type="Ensembl" id="ENSNFUP00015036801.1"/>
    </source>
</evidence>
<feature type="compositionally biased region" description="Polar residues" evidence="12">
    <location>
        <begin position="198"/>
        <end position="207"/>
    </location>
</feature>
<feature type="compositionally biased region" description="Polar residues" evidence="12">
    <location>
        <begin position="228"/>
        <end position="257"/>
    </location>
</feature>
<dbReference type="PANTHER" id="PTHR24006:SF915">
    <property type="entry name" value="UBIQUITIN CARBOXYL-TERMINAL HYDROLASE-RELATED"/>
    <property type="match status" value="1"/>
</dbReference>
<dbReference type="InterPro" id="IPR001394">
    <property type="entry name" value="Peptidase_C19_UCH"/>
</dbReference>